<dbReference type="Pfam" id="PF00211">
    <property type="entry name" value="Guanylate_cyc"/>
    <property type="match status" value="1"/>
</dbReference>
<dbReference type="PANTHER" id="PTHR43081">
    <property type="entry name" value="ADENYLATE CYCLASE, TERMINAL-DIFFERENTIATION SPECIFIC-RELATED"/>
    <property type="match status" value="1"/>
</dbReference>
<dbReference type="SUPFAM" id="SSF55073">
    <property type="entry name" value="Nucleotide cyclase"/>
    <property type="match status" value="1"/>
</dbReference>
<keyword evidence="4" id="KW-1185">Reference proteome</keyword>
<dbReference type="InterPro" id="IPR000253">
    <property type="entry name" value="FHA_dom"/>
</dbReference>
<dbReference type="SUPFAM" id="SSF49879">
    <property type="entry name" value="SMAD/FHA domain"/>
    <property type="match status" value="1"/>
</dbReference>
<gene>
    <name evidence="3" type="ORF">ACFFGG_15345</name>
</gene>
<dbReference type="InterPro" id="IPR050697">
    <property type="entry name" value="Adenylyl/Guanylyl_Cyclase_3/4"/>
</dbReference>
<comment type="caution">
    <text evidence="3">The sequence shown here is derived from an EMBL/GenBank/DDBJ whole genome shotgun (WGS) entry which is preliminary data.</text>
</comment>
<dbReference type="SMART" id="SM00240">
    <property type="entry name" value="FHA"/>
    <property type="match status" value="1"/>
</dbReference>
<dbReference type="InterPro" id="IPR001054">
    <property type="entry name" value="A/G_cyclase"/>
</dbReference>
<evidence type="ECO:0000313" key="4">
    <source>
        <dbReference type="Proteomes" id="UP001589834"/>
    </source>
</evidence>
<organism evidence="3 4">
    <name type="scientific">Ottowia pentelensis</name>
    <dbReference type="NCBI Taxonomy" id="511108"/>
    <lineage>
        <taxon>Bacteria</taxon>
        <taxon>Pseudomonadati</taxon>
        <taxon>Pseudomonadota</taxon>
        <taxon>Betaproteobacteria</taxon>
        <taxon>Burkholderiales</taxon>
        <taxon>Comamonadaceae</taxon>
        <taxon>Ottowia</taxon>
    </lineage>
</organism>
<dbReference type="InterPro" id="IPR008984">
    <property type="entry name" value="SMAD_FHA_dom_sf"/>
</dbReference>
<dbReference type="PANTHER" id="PTHR43081:SF19">
    <property type="entry name" value="PH-SENSITIVE ADENYLATE CYCLASE RV1264"/>
    <property type="match status" value="1"/>
</dbReference>
<evidence type="ECO:0000259" key="2">
    <source>
        <dbReference type="PROSITE" id="PS50125"/>
    </source>
</evidence>
<dbReference type="EMBL" id="JBHLTN010000032">
    <property type="protein sequence ID" value="MFC0593928.1"/>
    <property type="molecule type" value="Genomic_DNA"/>
</dbReference>
<dbReference type="RefSeq" id="WP_377484352.1">
    <property type="nucleotide sequence ID" value="NZ_JBHLTN010000032.1"/>
</dbReference>
<reference evidence="3 4" key="1">
    <citation type="submission" date="2024-09" db="EMBL/GenBank/DDBJ databases">
        <authorList>
            <person name="Sun Q."/>
            <person name="Mori K."/>
        </authorList>
    </citation>
    <scope>NUCLEOTIDE SEQUENCE [LARGE SCALE GENOMIC DNA]</scope>
    <source>
        <strain evidence="3 4">NCAIM B.02336</strain>
    </source>
</reference>
<feature type="domain" description="FHA" evidence="1">
    <location>
        <begin position="232"/>
        <end position="280"/>
    </location>
</feature>
<dbReference type="PROSITE" id="PS50125">
    <property type="entry name" value="GUANYLATE_CYCLASE_2"/>
    <property type="match status" value="1"/>
</dbReference>
<dbReference type="Gene3D" id="3.30.70.1230">
    <property type="entry name" value="Nucleotide cyclase"/>
    <property type="match status" value="1"/>
</dbReference>
<evidence type="ECO:0000259" key="1">
    <source>
        <dbReference type="PROSITE" id="PS50006"/>
    </source>
</evidence>
<protein>
    <submittedName>
        <fullName evidence="3">FHA domain-containing protein</fullName>
    </submittedName>
</protein>
<dbReference type="PROSITE" id="PS50006">
    <property type="entry name" value="FHA_DOMAIN"/>
    <property type="match status" value="1"/>
</dbReference>
<name>A0ABV6PVP8_9BURK</name>
<dbReference type="Proteomes" id="UP001589834">
    <property type="component" value="Unassembled WGS sequence"/>
</dbReference>
<dbReference type="Gene3D" id="2.60.200.20">
    <property type="match status" value="1"/>
</dbReference>
<proteinExistence type="predicted"/>
<accession>A0ABV6PVP8</accession>
<feature type="domain" description="Guanylate cyclase" evidence="2">
    <location>
        <begin position="6"/>
        <end position="121"/>
    </location>
</feature>
<dbReference type="Pfam" id="PF00498">
    <property type="entry name" value="FHA"/>
    <property type="match status" value="1"/>
</dbReference>
<dbReference type="CDD" id="cd00060">
    <property type="entry name" value="FHA"/>
    <property type="match status" value="1"/>
</dbReference>
<evidence type="ECO:0000313" key="3">
    <source>
        <dbReference type="EMBL" id="MFC0593928.1"/>
    </source>
</evidence>
<sequence length="341" mass="36857">MGMHPTIVFVDLTGSSAAYEAFESEVVAGMISRVTHWVSRVCEVHGGRTVKLLGDGVLLQFPSSIAALSAAIFLQQRYVSYLGDVPQGLRLGMKIGLASGSVVQLDADSYGDPVNLAARLCDMAGADTIWADESVFEWASAGHAEAPPVVGEARVRVLSWLEVRRRHLGLMRIPGLNQPRSVFQVLWNADVNPDQLTRPANLAELQARTATPTLKLRWLDQSKVFDAGPDTVHIGRTDDNDLTISDQRVSRRHAGIQWQDGAYVLTDLSSYGTTVRFADAAGPEVLLRRTSCLLHSSGEIALGAPFSDFSAPVVSFEVQRRDGGGVAVGHKTNTLPLFDAP</sequence>
<dbReference type="CDD" id="cd07302">
    <property type="entry name" value="CHD"/>
    <property type="match status" value="1"/>
</dbReference>
<dbReference type="InterPro" id="IPR029787">
    <property type="entry name" value="Nucleotide_cyclase"/>
</dbReference>